<dbReference type="EMBL" id="JBHSWE010000001">
    <property type="protein sequence ID" value="MFC6672398.1"/>
    <property type="molecule type" value="Genomic_DNA"/>
</dbReference>
<comment type="caution">
    <text evidence="20">The sequence shown here is derived from an EMBL/GenBank/DDBJ whole genome shotgun (WGS) entry which is preliminary data.</text>
</comment>
<reference evidence="21" key="1">
    <citation type="journal article" date="2019" name="Int. J. Syst. Evol. Microbiol.">
        <title>The Global Catalogue of Microorganisms (GCM) 10K type strain sequencing project: providing services to taxonomists for standard genome sequencing and annotation.</title>
        <authorList>
            <consortium name="The Broad Institute Genomics Platform"/>
            <consortium name="The Broad Institute Genome Sequencing Center for Infectious Disease"/>
            <person name="Wu L."/>
            <person name="Ma J."/>
        </authorList>
    </citation>
    <scope>NUCLEOTIDE SEQUENCE [LARGE SCALE GENOMIC DNA]</scope>
    <source>
        <strain evidence="21">NBRC 111756</strain>
    </source>
</reference>
<keyword evidence="7" id="KW-1003">Cell membrane</keyword>
<sequence>MSGRELLIAGAPALLCLLLIAPVLWLPLLLSLLALRFYLVRLFRRRLGGYTGDCLGATQQISEIAVYLVLSLPLGGSCRNAAAWDRRICLSAQGC</sequence>
<keyword evidence="8" id="KW-0169">Cobalamin biosynthesis</keyword>
<comment type="pathway">
    <text evidence="3">Cofactor biosynthesis; adenosylcobalamin biosynthesis; adenosylcobalamin from cob(II)yrinate a,c-diamide: step 7/7.</text>
</comment>
<evidence type="ECO:0000256" key="9">
    <source>
        <dbReference type="ARBA" id="ARBA00022679"/>
    </source>
</evidence>
<evidence type="ECO:0000256" key="13">
    <source>
        <dbReference type="ARBA" id="ARBA00023136"/>
    </source>
</evidence>
<accession>A0ABW2A4M4</accession>
<evidence type="ECO:0000256" key="3">
    <source>
        <dbReference type="ARBA" id="ARBA00004663"/>
    </source>
</evidence>
<evidence type="ECO:0000256" key="6">
    <source>
        <dbReference type="ARBA" id="ARBA00015850"/>
    </source>
</evidence>
<comment type="function">
    <text evidence="14">Joins adenosylcobinamide-GDP and alpha-ribazole to generate adenosylcobalamin (Ado-cobalamin). Also synthesizes adenosylcobalamin 5'-phosphate from adenosylcobinamide-GDP and alpha-ribazole 5'-phosphate.</text>
</comment>
<evidence type="ECO:0000256" key="19">
    <source>
        <dbReference type="SAM" id="Phobius"/>
    </source>
</evidence>
<gene>
    <name evidence="20" type="ORF">ACFQDL_21770</name>
</gene>
<proteinExistence type="inferred from homology"/>
<keyword evidence="21" id="KW-1185">Reference proteome</keyword>
<evidence type="ECO:0000256" key="15">
    <source>
        <dbReference type="ARBA" id="ARBA00032605"/>
    </source>
</evidence>
<dbReference type="GO" id="GO:0051073">
    <property type="term" value="F:adenosylcobinamide-GDP ribazoletransferase activity"/>
    <property type="evidence" value="ECO:0007669"/>
    <property type="project" value="UniProtKB-EC"/>
</dbReference>
<keyword evidence="10 19" id="KW-0812">Transmembrane</keyword>
<evidence type="ECO:0000256" key="11">
    <source>
        <dbReference type="ARBA" id="ARBA00022842"/>
    </source>
</evidence>
<dbReference type="InterPro" id="IPR003805">
    <property type="entry name" value="CobS"/>
</dbReference>
<evidence type="ECO:0000256" key="4">
    <source>
        <dbReference type="ARBA" id="ARBA00010561"/>
    </source>
</evidence>
<evidence type="ECO:0000313" key="21">
    <source>
        <dbReference type="Proteomes" id="UP001596422"/>
    </source>
</evidence>
<protein>
    <recommendedName>
        <fullName evidence="6">Adenosylcobinamide-GDP ribazoletransferase</fullName>
        <ecNumber evidence="5">2.7.8.26</ecNumber>
    </recommendedName>
    <alternativeName>
        <fullName evidence="16">Cobalamin synthase</fullName>
    </alternativeName>
    <alternativeName>
        <fullName evidence="15">Cobalamin-5'-phosphate synthase</fullName>
    </alternativeName>
</protein>
<evidence type="ECO:0000256" key="7">
    <source>
        <dbReference type="ARBA" id="ARBA00022475"/>
    </source>
</evidence>
<keyword evidence="13 19" id="KW-0472">Membrane</keyword>
<evidence type="ECO:0000256" key="1">
    <source>
        <dbReference type="ARBA" id="ARBA00001946"/>
    </source>
</evidence>
<evidence type="ECO:0000256" key="10">
    <source>
        <dbReference type="ARBA" id="ARBA00022692"/>
    </source>
</evidence>
<evidence type="ECO:0000256" key="16">
    <source>
        <dbReference type="ARBA" id="ARBA00032853"/>
    </source>
</evidence>
<evidence type="ECO:0000256" key="12">
    <source>
        <dbReference type="ARBA" id="ARBA00022989"/>
    </source>
</evidence>
<comment type="cofactor">
    <cofactor evidence="1">
        <name>Mg(2+)</name>
        <dbReference type="ChEBI" id="CHEBI:18420"/>
    </cofactor>
</comment>
<dbReference type="PANTHER" id="PTHR34148">
    <property type="entry name" value="ADENOSYLCOBINAMIDE-GDP RIBAZOLETRANSFERASE"/>
    <property type="match status" value="1"/>
</dbReference>
<dbReference type="PANTHER" id="PTHR34148:SF1">
    <property type="entry name" value="ADENOSYLCOBINAMIDE-GDP RIBAZOLETRANSFERASE"/>
    <property type="match status" value="1"/>
</dbReference>
<dbReference type="RefSeq" id="WP_379910839.1">
    <property type="nucleotide sequence ID" value="NZ_JBHSWE010000001.1"/>
</dbReference>
<name>A0ABW2A4M4_9GAMM</name>
<evidence type="ECO:0000256" key="5">
    <source>
        <dbReference type="ARBA" id="ARBA00013200"/>
    </source>
</evidence>
<evidence type="ECO:0000256" key="17">
    <source>
        <dbReference type="ARBA" id="ARBA00048623"/>
    </source>
</evidence>
<comment type="subcellular location">
    <subcellularLocation>
        <location evidence="2">Cell membrane</location>
        <topology evidence="2">Multi-pass membrane protein</topology>
    </subcellularLocation>
</comment>
<evidence type="ECO:0000256" key="2">
    <source>
        <dbReference type="ARBA" id="ARBA00004651"/>
    </source>
</evidence>
<comment type="catalytic activity">
    <reaction evidence="17">
        <text>alpha-ribazole + adenosylcob(III)inamide-GDP = adenosylcob(III)alamin + GMP + H(+)</text>
        <dbReference type="Rhea" id="RHEA:16049"/>
        <dbReference type="ChEBI" id="CHEBI:10329"/>
        <dbReference type="ChEBI" id="CHEBI:15378"/>
        <dbReference type="ChEBI" id="CHEBI:18408"/>
        <dbReference type="ChEBI" id="CHEBI:58115"/>
        <dbReference type="ChEBI" id="CHEBI:60487"/>
        <dbReference type="EC" id="2.7.8.26"/>
    </reaction>
</comment>
<dbReference type="EC" id="2.7.8.26" evidence="5"/>
<dbReference type="Pfam" id="PF02654">
    <property type="entry name" value="CobS"/>
    <property type="match status" value="1"/>
</dbReference>
<keyword evidence="11" id="KW-0460">Magnesium</keyword>
<evidence type="ECO:0000256" key="18">
    <source>
        <dbReference type="ARBA" id="ARBA00049504"/>
    </source>
</evidence>
<evidence type="ECO:0000256" key="8">
    <source>
        <dbReference type="ARBA" id="ARBA00022573"/>
    </source>
</evidence>
<evidence type="ECO:0000256" key="14">
    <source>
        <dbReference type="ARBA" id="ARBA00025228"/>
    </source>
</evidence>
<comment type="similarity">
    <text evidence="4">Belongs to the CobS family.</text>
</comment>
<organism evidence="20 21">
    <name type="scientific">Marinobacterium aestuariivivens</name>
    <dbReference type="NCBI Taxonomy" id="1698799"/>
    <lineage>
        <taxon>Bacteria</taxon>
        <taxon>Pseudomonadati</taxon>
        <taxon>Pseudomonadota</taxon>
        <taxon>Gammaproteobacteria</taxon>
        <taxon>Oceanospirillales</taxon>
        <taxon>Oceanospirillaceae</taxon>
        <taxon>Marinobacterium</taxon>
    </lineage>
</organism>
<dbReference type="Proteomes" id="UP001596422">
    <property type="component" value="Unassembled WGS sequence"/>
</dbReference>
<feature type="transmembrane region" description="Helical" evidence="19">
    <location>
        <begin position="6"/>
        <end position="39"/>
    </location>
</feature>
<evidence type="ECO:0000313" key="20">
    <source>
        <dbReference type="EMBL" id="MFC6672398.1"/>
    </source>
</evidence>
<keyword evidence="9 20" id="KW-0808">Transferase</keyword>
<keyword evidence="12 19" id="KW-1133">Transmembrane helix</keyword>
<comment type="catalytic activity">
    <reaction evidence="18">
        <text>alpha-ribazole 5'-phosphate + adenosylcob(III)inamide-GDP = adenosylcob(III)alamin 5'-phosphate + GMP + H(+)</text>
        <dbReference type="Rhea" id="RHEA:23560"/>
        <dbReference type="ChEBI" id="CHEBI:15378"/>
        <dbReference type="ChEBI" id="CHEBI:57918"/>
        <dbReference type="ChEBI" id="CHEBI:58115"/>
        <dbReference type="ChEBI" id="CHEBI:60487"/>
        <dbReference type="ChEBI" id="CHEBI:60493"/>
        <dbReference type="EC" id="2.7.8.26"/>
    </reaction>
</comment>